<dbReference type="STRING" id="15368.A0A0Q3HDK0"/>
<dbReference type="EMBL" id="CM000883">
    <property type="protein sequence ID" value="KQJ86259.1"/>
    <property type="molecule type" value="Genomic_DNA"/>
</dbReference>
<dbReference type="InParanoid" id="A0A0Q3HDK0"/>
<accession>A0A0Q3HDK0</accession>
<reference evidence="2" key="2">
    <citation type="submission" date="2017-06" db="EMBL/GenBank/DDBJ databases">
        <title>WGS assembly of Brachypodium distachyon.</title>
        <authorList>
            <consortium name="The International Brachypodium Initiative"/>
            <person name="Lucas S."/>
            <person name="Harmon-Smith M."/>
            <person name="Lail K."/>
            <person name="Tice H."/>
            <person name="Grimwood J."/>
            <person name="Bruce D."/>
            <person name="Barry K."/>
            <person name="Shu S."/>
            <person name="Lindquist E."/>
            <person name="Wang M."/>
            <person name="Pitluck S."/>
            <person name="Vogel J.P."/>
            <person name="Garvin D.F."/>
            <person name="Mockler T.C."/>
            <person name="Schmutz J."/>
            <person name="Rokhsar D."/>
            <person name="Bevan M.W."/>
        </authorList>
    </citation>
    <scope>NUCLEOTIDE SEQUENCE</scope>
    <source>
        <strain evidence="2">Bd21</strain>
    </source>
</reference>
<dbReference type="OrthoDB" id="620762at2759"/>
<protein>
    <recommendedName>
        <fullName evidence="5">Acetyltransferase</fullName>
    </recommendedName>
</protein>
<organism evidence="2">
    <name type="scientific">Brachypodium distachyon</name>
    <name type="common">Purple false brome</name>
    <name type="synonym">Trachynia distachya</name>
    <dbReference type="NCBI Taxonomy" id="15368"/>
    <lineage>
        <taxon>Eukaryota</taxon>
        <taxon>Viridiplantae</taxon>
        <taxon>Streptophyta</taxon>
        <taxon>Embryophyta</taxon>
        <taxon>Tracheophyta</taxon>
        <taxon>Spermatophyta</taxon>
        <taxon>Magnoliopsida</taxon>
        <taxon>Liliopsida</taxon>
        <taxon>Poales</taxon>
        <taxon>Poaceae</taxon>
        <taxon>BOP clade</taxon>
        <taxon>Pooideae</taxon>
        <taxon>Stipodae</taxon>
        <taxon>Brachypodieae</taxon>
        <taxon>Brachypodium</taxon>
    </lineage>
</organism>
<sequence length="164" mass="17387">MPPPPEDIQLTPWDLRLLTLGYMQKGILLPKPPVSNGERLVDTLASSLSQALGWYYHFAGRLAVGAHGDGNITIPLRCTGEGAKLVHAAAPAVAVTIAGSLYTPSSVLSEFFPFNGVLNVDASMDPPLPVLSAQVTELADGVFVAMSMNHSVGNGTIFWELFNA</sequence>
<name>A0A0Q3HDK0_BRADI</name>
<dbReference type="PANTHER" id="PTHR31896:SF9">
    <property type="entry name" value="OS08G0111500 PROTEIN"/>
    <property type="match status" value="1"/>
</dbReference>
<dbReference type="GO" id="GO:0016747">
    <property type="term" value="F:acyltransferase activity, transferring groups other than amino-acyl groups"/>
    <property type="evidence" value="ECO:0007669"/>
    <property type="project" value="UniProtKB-ARBA"/>
</dbReference>
<keyword evidence="1" id="KW-0808">Transferase</keyword>
<evidence type="ECO:0008006" key="5">
    <source>
        <dbReference type="Google" id="ProtNLM"/>
    </source>
</evidence>
<dbReference type="EnsemblPlants" id="KQJ86259">
    <property type="protein sequence ID" value="KQJ86259"/>
    <property type="gene ID" value="BRADI_4g04315v3"/>
</dbReference>
<evidence type="ECO:0000313" key="4">
    <source>
        <dbReference type="Proteomes" id="UP000008810"/>
    </source>
</evidence>
<dbReference type="InterPro" id="IPR023213">
    <property type="entry name" value="CAT-like_dom_sf"/>
</dbReference>
<proteinExistence type="predicted"/>
<evidence type="ECO:0000313" key="3">
    <source>
        <dbReference type="EnsemblPlants" id="KQJ86259"/>
    </source>
</evidence>
<dbReference type="Gramene" id="KQJ86259">
    <property type="protein sequence ID" value="KQJ86259"/>
    <property type="gene ID" value="BRADI_4g04315v3"/>
</dbReference>
<dbReference type="InterPro" id="IPR051283">
    <property type="entry name" value="Sec_Metabolite_Acyltrans"/>
</dbReference>
<reference evidence="3" key="3">
    <citation type="submission" date="2018-08" db="UniProtKB">
        <authorList>
            <consortium name="EnsemblPlants"/>
        </authorList>
    </citation>
    <scope>IDENTIFICATION</scope>
    <source>
        <strain evidence="3">cv. Bd21</strain>
    </source>
</reference>
<reference evidence="2 3" key="1">
    <citation type="journal article" date="2010" name="Nature">
        <title>Genome sequencing and analysis of the model grass Brachypodium distachyon.</title>
        <authorList>
            <consortium name="International Brachypodium Initiative"/>
        </authorList>
    </citation>
    <scope>NUCLEOTIDE SEQUENCE [LARGE SCALE GENOMIC DNA]</scope>
    <source>
        <strain evidence="2 3">Bd21</strain>
    </source>
</reference>
<gene>
    <name evidence="2" type="ORF">BRADI_4g04315v3</name>
</gene>
<dbReference type="AlphaFoldDB" id="A0A0Q3HDK0"/>
<evidence type="ECO:0000313" key="2">
    <source>
        <dbReference type="EMBL" id="KQJ86259.1"/>
    </source>
</evidence>
<evidence type="ECO:0000256" key="1">
    <source>
        <dbReference type="ARBA" id="ARBA00022679"/>
    </source>
</evidence>
<keyword evidence="4" id="KW-1185">Reference proteome</keyword>
<dbReference type="PANTHER" id="PTHR31896">
    <property type="entry name" value="FAMILY REGULATORY PROTEIN, PUTATIVE (AFU_ORTHOLOGUE AFUA_3G14730)-RELATED"/>
    <property type="match status" value="1"/>
</dbReference>
<dbReference type="Proteomes" id="UP000008810">
    <property type="component" value="Chromosome 4"/>
</dbReference>
<dbReference type="Gene3D" id="3.30.559.10">
    <property type="entry name" value="Chloramphenicol acetyltransferase-like domain"/>
    <property type="match status" value="1"/>
</dbReference>
<dbReference type="Pfam" id="PF02458">
    <property type="entry name" value="Transferase"/>
    <property type="match status" value="1"/>
</dbReference>